<name>A0A7W9KHK1_9PSEU</name>
<dbReference type="Proteomes" id="UP000585638">
    <property type="component" value="Unassembled WGS sequence"/>
</dbReference>
<evidence type="ECO:0000256" key="1">
    <source>
        <dbReference type="SAM" id="MobiDB-lite"/>
    </source>
</evidence>
<feature type="region of interest" description="Disordered" evidence="1">
    <location>
        <begin position="198"/>
        <end position="222"/>
    </location>
</feature>
<comment type="caution">
    <text evidence="2">The sequence shown here is derived from an EMBL/GenBank/DDBJ whole genome shotgun (WGS) entry which is preliminary data.</text>
</comment>
<sequence>MYIDNSGADGHELKIEVDGHEYTEEASESYHNDGTMDTAEIDGDDGGRVDYTDTDHDGTADLATRYDANGQMIGQTHFDGATGQWTQATAAGSGSMTVDTEHGEQNVGPATADTTNSGHNDTAVVTDAEGNTFLYTDTDGDGRADYAMEIDAKGQVTISEHTGEHQWTEIEHGHIDGGGNYQRDNAASLLQFGADDRSWGGEEQQADGQGIVRTDSATGEWT</sequence>
<organism evidence="2 3">
    <name type="scientific">Kutzneria kofuensis</name>
    <dbReference type="NCBI Taxonomy" id="103725"/>
    <lineage>
        <taxon>Bacteria</taxon>
        <taxon>Bacillati</taxon>
        <taxon>Actinomycetota</taxon>
        <taxon>Actinomycetes</taxon>
        <taxon>Pseudonocardiales</taxon>
        <taxon>Pseudonocardiaceae</taxon>
        <taxon>Kutzneria</taxon>
    </lineage>
</organism>
<evidence type="ECO:0000313" key="2">
    <source>
        <dbReference type="EMBL" id="MBB5892742.1"/>
    </source>
</evidence>
<dbReference type="AlphaFoldDB" id="A0A7W9KHK1"/>
<dbReference type="EMBL" id="JACHIR010000001">
    <property type="protein sequence ID" value="MBB5892742.1"/>
    <property type="molecule type" value="Genomic_DNA"/>
</dbReference>
<dbReference type="RefSeq" id="WP_184863671.1">
    <property type="nucleotide sequence ID" value="NZ_BAAAWY010000001.1"/>
</dbReference>
<gene>
    <name evidence="2" type="ORF">BJ998_003938</name>
</gene>
<reference evidence="2 3" key="1">
    <citation type="submission" date="2020-08" db="EMBL/GenBank/DDBJ databases">
        <title>Sequencing the genomes of 1000 actinobacteria strains.</title>
        <authorList>
            <person name="Klenk H.-P."/>
        </authorList>
    </citation>
    <scope>NUCLEOTIDE SEQUENCE [LARGE SCALE GENOMIC DNA]</scope>
    <source>
        <strain evidence="2 3">DSM 43851</strain>
    </source>
</reference>
<evidence type="ECO:0000313" key="3">
    <source>
        <dbReference type="Proteomes" id="UP000585638"/>
    </source>
</evidence>
<protein>
    <submittedName>
        <fullName evidence="2">Uncharacterized protein</fullName>
    </submittedName>
</protein>
<proteinExistence type="predicted"/>
<accession>A0A7W9KHK1</accession>
<feature type="region of interest" description="Disordered" evidence="1">
    <location>
        <begin position="25"/>
        <end position="48"/>
    </location>
</feature>
<keyword evidence="3" id="KW-1185">Reference proteome</keyword>